<dbReference type="SMART" id="SM00091">
    <property type="entry name" value="PAS"/>
    <property type="match status" value="2"/>
</dbReference>
<sequence length="646" mass="69268">MTPAADDANAEIRLSPGFDSRILSVSPAFSTLTGWPSAEASGQTLAILFGPWSDRATAERLTRAVERGETLEAQPIKLYNYAGSAFDAFVEVAGDGEGNARCILRGAGGAAPAAVQSVALGEKSRQVVPPTPDRVLPVLIEAQRDGVIVVDDTDHISMANQAFLRLVGLQREEIIGRPLAAVAELRFPPGDGDGSIGAATILTPQALASSAAVSMGRGADNRGNGFRVLSFRASAAAANGGHRQTDPLEARPEFFETALMRRLGVDQRPVAVGLLEIVAAEDLAADLGSIWRDTLERVRLTTAAALAGELHPGELFLALRSDVFMVLLYAAPTLGLAIDRMQAIAQLTRHRLVDEGGALASFEVFGGALIFDGAEPALSPLEGRGTGTLASALAERIRNDPHSGYRTDSVIADILDEGTAEMHPVRGRDLGPARQSLVRFDERSSRWLAWLARRHRMTPGMAREFDVALLGRVVEAMHHGATQAGSVLVPLQYPSLAHAPTADRITTLVTSLPLQSRVRLGGLVRELPPDFEGERLFGFLRRVAVVGRGVWLVFDSLDMRGISGRHEGLLGIAFDHARLNSMIERDPMRVKQFIERLRAANQPVLVYGVERPEQAALLFNTFSVTLVEGPGCERLATAPRPPPMPA</sequence>
<dbReference type="PROSITE" id="PS50112">
    <property type="entry name" value="PAS"/>
    <property type="match status" value="2"/>
</dbReference>
<dbReference type="EMBL" id="QGLE01000005">
    <property type="protein sequence ID" value="PWR22783.1"/>
    <property type="molecule type" value="Genomic_DNA"/>
</dbReference>
<dbReference type="InterPro" id="IPR013767">
    <property type="entry name" value="PAS_fold"/>
</dbReference>
<evidence type="ECO:0000313" key="3">
    <source>
        <dbReference type="Proteomes" id="UP000245461"/>
    </source>
</evidence>
<dbReference type="InterPro" id="IPR000014">
    <property type="entry name" value="PAS"/>
</dbReference>
<dbReference type="AlphaFoldDB" id="A0A317EBT2"/>
<name>A0A317EBT2_9PROT</name>
<dbReference type="NCBIfam" id="TIGR00229">
    <property type="entry name" value="sensory_box"/>
    <property type="match status" value="1"/>
</dbReference>
<protein>
    <recommendedName>
        <fullName evidence="1">PAS domain-containing protein</fullName>
    </recommendedName>
</protein>
<dbReference type="GO" id="GO:0006355">
    <property type="term" value="P:regulation of DNA-templated transcription"/>
    <property type="evidence" value="ECO:0007669"/>
    <property type="project" value="InterPro"/>
</dbReference>
<dbReference type="Pfam" id="PF00989">
    <property type="entry name" value="PAS"/>
    <property type="match status" value="1"/>
</dbReference>
<dbReference type="Pfam" id="PF13426">
    <property type="entry name" value="PAS_9"/>
    <property type="match status" value="1"/>
</dbReference>
<feature type="domain" description="PAS" evidence="1">
    <location>
        <begin position="132"/>
        <end position="188"/>
    </location>
</feature>
<accession>A0A317EBT2</accession>
<keyword evidence="3" id="KW-1185">Reference proteome</keyword>
<reference evidence="2 3" key="1">
    <citation type="submission" date="2018-05" db="EMBL/GenBank/DDBJ databases">
        <title>Zavarzinia sp. HR-AS.</title>
        <authorList>
            <person name="Lee Y."/>
            <person name="Jeon C.O."/>
        </authorList>
    </citation>
    <scope>NUCLEOTIDE SEQUENCE [LARGE SCALE GENOMIC DNA]</scope>
    <source>
        <strain evidence="2 3">HR-AS</strain>
    </source>
</reference>
<dbReference type="Gene3D" id="3.30.450.20">
    <property type="entry name" value="PAS domain"/>
    <property type="match status" value="2"/>
</dbReference>
<feature type="domain" description="PAS" evidence="1">
    <location>
        <begin position="19"/>
        <end position="68"/>
    </location>
</feature>
<dbReference type="InterPro" id="IPR035965">
    <property type="entry name" value="PAS-like_dom_sf"/>
</dbReference>
<dbReference type="OrthoDB" id="9775069at2"/>
<organism evidence="2 3">
    <name type="scientific">Zavarzinia aquatilis</name>
    <dbReference type="NCBI Taxonomy" id="2211142"/>
    <lineage>
        <taxon>Bacteria</taxon>
        <taxon>Pseudomonadati</taxon>
        <taxon>Pseudomonadota</taxon>
        <taxon>Alphaproteobacteria</taxon>
        <taxon>Rhodospirillales</taxon>
        <taxon>Zavarziniaceae</taxon>
        <taxon>Zavarzinia</taxon>
    </lineage>
</organism>
<comment type="caution">
    <text evidence="2">The sequence shown here is derived from an EMBL/GenBank/DDBJ whole genome shotgun (WGS) entry which is preliminary data.</text>
</comment>
<dbReference type="SUPFAM" id="SSF55785">
    <property type="entry name" value="PYP-like sensor domain (PAS domain)"/>
    <property type="match status" value="2"/>
</dbReference>
<dbReference type="RefSeq" id="WP_109905333.1">
    <property type="nucleotide sequence ID" value="NZ_QGLE01000005.1"/>
</dbReference>
<gene>
    <name evidence="2" type="ORF">DKG74_10140</name>
</gene>
<dbReference type="CDD" id="cd00130">
    <property type="entry name" value="PAS"/>
    <property type="match status" value="2"/>
</dbReference>
<evidence type="ECO:0000313" key="2">
    <source>
        <dbReference type="EMBL" id="PWR22783.1"/>
    </source>
</evidence>
<proteinExistence type="predicted"/>
<dbReference type="Proteomes" id="UP000245461">
    <property type="component" value="Unassembled WGS sequence"/>
</dbReference>
<evidence type="ECO:0000259" key="1">
    <source>
        <dbReference type="PROSITE" id="PS50112"/>
    </source>
</evidence>